<accession>A0A149TP54</accession>
<evidence type="ECO:0000313" key="2">
    <source>
        <dbReference type="Proteomes" id="UP000075636"/>
    </source>
</evidence>
<dbReference type="RefSeq" id="WP_062105535.1">
    <property type="nucleotide sequence ID" value="NZ_LHZR01000008.1"/>
</dbReference>
<dbReference type="EMBL" id="LHZR01000008">
    <property type="protein sequence ID" value="KXV51674.1"/>
    <property type="molecule type" value="Genomic_DNA"/>
</dbReference>
<gene>
    <name evidence="1" type="ORF">AD945_00055</name>
</gene>
<reference evidence="1 2" key="1">
    <citation type="submission" date="2015-06" db="EMBL/GenBank/DDBJ databases">
        <title>Improved classification and identification of acetic acid bacteria using matrix-assisted laser desorption/ionization time-of-flight mass spectrometry; Gluconobacter nephelii and Gluconobacter uchimurae are later heterotypic synonyms of Gluconobacter japonicus and Gluconobacter oxydans, respectively.</title>
        <authorList>
            <person name="Li L."/>
            <person name="Cleenwerck I."/>
            <person name="De Vuyst L."/>
            <person name="Vandamme P."/>
        </authorList>
    </citation>
    <scope>NUCLEOTIDE SEQUENCE [LARGE SCALE GENOMIC DNA]</scope>
    <source>
        <strain evidence="1 2">LMG 1768</strain>
    </source>
</reference>
<protein>
    <submittedName>
        <fullName evidence="1">Uncharacterized protein</fullName>
    </submittedName>
</protein>
<sequence>MGTGINSHDGGWIACDNCSITGSSGDNVLADGGLLLASNAKNTGAGAYGYHAIHQGTMRLYGAVTGTSGNVAGNFSVESGGTQNGAPFGASSIFVGN</sequence>
<evidence type="ECO:0000313" key="1">
    <source>
        <dbReference type="EMBL" id="KXV51674.1"/>
    </source>
</evidence>
<proteinExistence type="predicted"/>
<organism evidence="1 2">
    <name type="scientific">Gluconobacter albidus</name>
    <dbReference type="NCBI Taxonomy" id="318683"/>
    <lineage>
        <taxon>Bacteria</taxon>
        <taxon>Pseudomonadati</taxon>
        <taxon>Pseudomonadota</taxon>
        <taxon>Alphaproteobacteria</taxon>
        <taxon>Acetobacterales</taxon>
        <taxon>Acetobacteraceae</taxon>
        <taxon>Gluconobacter</taxon>
    </lineage>
</organism>
<dbReference type="Proteomes" id="UP000075636">
    <property type="component" value="Unassembled WGS sequence"/>
</dbReference>
<comment type="caution">
    <text evidence="1">The sequence shown here is derived from an EMBL/GenBank/DDBJ whole genome shotgun (WGS) entry which is preliminary data.</text>
</comment>
<name>A0A149TP54_9PROT</name>
<dbReference type="AlphaFoldDB" id="A0A149TP54"/>
<dbReference type="PATRIC" id="fig|318683.6.peg.3713"/>